<feature type="compositionally biased region" description="Low complexity" evidence="1">
    <location>
        <begin position="262"/>
        <end position="273"/>
    </location>
</feature>
<feature type="region of interest" description="Disordered" evidence="1">
    <location>
        <begin position="258"/>
        <end position="277"/>
    </location>
</feature>
<evidence type="ECO:0000313" key="3">
    <source>
        <dbReference type="Proteomes" id="UP001396334"/>
    </source>
</evidence>
<feature type="region of interest" description="Disordered" evidence="1">
    <location>
        <begin position="1"/>
        <end position="25"/>
    </location>
</feature>
<dbReference type="PANTHER" id="PTHR33443:SF35">
    <property type="entry name" value="VQ DOMAIN-CONTAINING PROTEIN"/>
    <property type="match status" value="1"/>
</dbReference>
<evidence type="ECO:0008006" key="4">
    <source>
        <dbReference type="Google" id="ProtNLM"/>
    </source>
</evidence>
<feature type="region of interest" description="Disordered" evidence="1">
    <location>
        <begin position="389"/>
        <end position="441"/>
    </location>
</feature>
<feature type="compositionally biased region" description="Polar residues" evidence="1">
    <location>
        <begin position="428"/>
        <end position="441"/>
    </location>
</feature>
<evidence type="ECO:0000313" key="2">
    <source>
        <dbReference type="EMBL" id="KAK9041002.1"/>
    </source>
</evidence>
<feature type="compositionally biased region" description="Polar residues" evidence="1">
    <location>
        <begin position="389"/>
        <end position="409"/>
    </location>
</feature>
<feature type="compositionally biased region" description="Low complexity" evidence="1">
    <location>
        <begin position="410"/>
        <end position="427"/>
    </location>
</feature>
<evidence type="ECO:0000256" key="1">
    <source>
        <dbReference type="SAM" id="MobiDB-lite"/>
    </source>
</evidence>
<dbReference type="EMBL" id="JBBPBN010000004">
    <property type="protein sequence ID" value="KAK9041002.1"/>
    <property type="molecule type" value="Genomic_DNA"/>
</dbReference>
<gene>
    <name evidence="2" type="ORF">V6N11_016132</name>
</gene>
<dbReference type="Proteomes" id="UP001396334">
    <property type="component" value="Unassembled WGS sequence"/>
</dbReference>
<reference evidence="2 3" key="1">
    <citation type="journal article" date="2024" name="G3 (Bethesda)">
        <title>Genome assembly of Hibiscus sabdariffa L. provides insights into metabolisms of medicinal natural products.</title>
        <authorList>
            <person name="Kim T."/>
        </authorList>
    </citation>
    <scope>NUCLEOTIDE SEQUENCE [LARGE SCALE GENOMIC DNA]</scope>
    <source>
        <strain evidence="2">TK-2024</strain>
        <tissue evidence="2">Old leaves</tissue>
    </source>
</reference>
<accession>A0ABR2TUT3</accession>
<dbReference type="InterPro" id="IPR053234">
    <property type="entry name" value="RPM1_Interactor"/>
</dbReference>
<dbReference type="PANTHER" id="PTHR33443">
    <property type="entry name" value="ZGC:112980"/>
    <property type="match status" value="1"/>
</dbReference>
<name>A0ABR2TUT3_9ROSI</name>
<keyword evidence="3" id="KW-1185">Reference proteome</keyword>
<comment type="caution">
    <text evidence="2">The sequence shown here is derived from an EMBL/GenBank/DDBJ whole genome shotgun (WGS) entry which is preliminary data.</text>
</comment>
<organism evidence="2 3">
    <name type="scientific">Hibiscus sabdariffa</name>
    <name type="common">roselle</name>
    <dbReference type="NCBI Taxonomy" id="183260"/>
    <lineage>
        <taxon>Eukaryota</taxon>
        <taxon>Viridiplantae</taxon>
        <taxon>Streptophyta</taxon>
        <taxon>Embryophyta</taxon>
        <taxon>Tracheophyta</taxon>
        <taxon>Spermatophyta</taxon>
        <taxon>Magnoliopsida</taxon>
        <taxon>eudicotyledons</taxon>
        <taxon>Gunneridae</taxon>
        <taxon>Pentapetalae</taxon>
        <taxon>rosids</taxon>
        <taxon>malvids</taxon>
        <taxon>Malvales</taxon>
        <taxon>Malvaceae</taxon>
        <taxon>Malvoideae</taxon>
        <taxon>Hibiscus</taxon>
    </lineage>
</organism>
<protein>
    <recommendedName>
        <fullName evidence="4">RPM1 interacting protein 13</fullName>
    </recommendedName>
</protein>
<sequence length="542" mass="59975">MMEASPTIFDLSSDDEESTSVWEEPKGDDYNWLSKVLEAADKVFNDPDDVMVVGVGEANPTKKSKSPNSVVRKVADEDDGDCVVLEGDPDKALSDVNDLQEDSDECLIVGQKGQTRGSEFSIMGHLGAEIACRDYPHPRHDCAKFPFSSTSHEQHCELCHCFVCDSKAPCSYWGSGTCNTDHCHATDKGEKWKNLRKTFRHVRNFPIPVTKAPVTSHSVANPRHNQASRDNMDFTLQNQVSRLTPTRAARNCIPQPHIQQPSSIRARSSTSTRYGVAYNPSVGSQRVLNRRTMHPHPVSHQLPGVHNAVIRRNRGIKSSNLGPQFVSDTMSKRMEVAPTMNHTAYVPLENIASTIGSQHQQNPDLLTISNERNSNPIGWPNLCSGSTVGTYTHQSTSQSQPGMDSVINNSAPSQSSALSQPVPQSSLDQGTSHLQSQNQQATNHAFSDYDLNWVNNISQSNQQPSVDYSQLQTSTNEKEASKEVNEGNISVFNELESFLFDDQSFPEDPLTSLSPNRMSYDTGMIYFDIDTSWDRLTSAIAD</sequence>
<proteinExistence type="predicted"/>